<name>A0A7J8D7B1_ROUAE</name>
<protein>
    <submittedName>
        <fullName evidence="1">Uncharacterized protein</fullName>
    </submittedName>
</protein>
<accession>A0A7J8D7B1</accession>
<proteinExistence type="predicted"/>
<dbReference type="EMBL" id="JACASE010000013">
    <property type="protein sequence ID" value="KAF6418812.1"/>
    <property type="molecule type" value="Genomic_DNA"/>
</dbReference>
<comment type="caution">
    <text evidence="1">The sequence shown here is derived from an EMBL/GenBank/DDBJ whole genome shotgun (WGS) entry which is preliminary data.</text>
</comment>
<keyword evidence="2" id="KW-1185">Reference proteome</keyword>
<dbReference type="Proteomes" id="UP000593571">
    <property type="component" value="Unassembled WGS sequence"/>
</dbReference>
<reference evidence="1 2" key="1">
    <citation type="journal article" date="2020" name="Nature">
        <title>Six reference-quality genomes reveal evolution of bat adaptations.</title>
        <authorList>
            <person name="Jebb D."/>
            <person name="Huang Z."/>
            <person name="Pippel M."/>
            <person name="Hughes G.M."/>
            <person name="Lavrichenko K."/>
            <person name="Devanna P."/>
            <person name="Winkler S."/>
            <person name="Jermiin L.S."/>
            <person name="Skirmuntt E.C."/>
            <person name="Katzourakis A."/>
            <person name="Burkitt-Gray L."/>
            <person name="Ray D.A."/>
            <person name="Sullivan K.A.M."/>
            <person name="Roscito J.G."/>
            <person name="Kirilenko B.M."/>
            <person name="Davalos L.M."/>
            <person name="Corthals A.P."/>
            <person name="Power M.L."/>
            <person name="Jones G."/>
            <person name="Ransome R.D."/>
            <person name="Dechmann D.K.N."/>
            <person name="Locatelli A.G."/>
            <person name="Puechmaille S.J."/>
            <person name="Fedrigo O."/>
            <person name="Jarvis E.D."/>
            <person name="Hiller M."/>
            <person name="Vernes S.C."/>
            <person name="Myers E.W."/>
            <person name="Teeling E.C."/>
        </authorList>
    </citation>
    <scope>NUCLEOTIDE SEQUENCE [LARGE SCALE GENOMIC DNA]</scope>
    <source>
        <strain evidence="1">MRouAeg1</strain>
        <tissue evidence="1">Muscle</tissue>
    </source>
</reference>
<organism evidence="1 2">
    <name type="scientific">Rousettus aegyptiacus</name>
    <name type="common">Egyptian fruit bat</name>
    <name type="synonym">Pteropus aegyptiacus</name>
    <dbReference type="NCBI Taxonomy" id="9407"/>
    <lineage>
        <taxon>Eukaryota</taxon>
        <taxon>Metazoa</taxon>
        <taxon>Chordata</taxon>
        <taxon>Craniata</taxon>
        <taxon>Vertebrata</taxon>
        <taxon>Euteleostomi</taxon>
        <taxon>Mammalia</taxon>
        <taxon>Eutheria</taxon>
        <taxon>Laurasiatheria</taxon>
        <taxon>Chiroptera</taxon>
        <taxon>Yinpterochiroptera</taxon>
        <taxon>Pteropodoidea</taxon>
        <taxon>Pteropodidae</taxon>
        <taxon>Rousettinae</taxon>
        <taxon>Rousettus</taxon>
    </lineage>
</organism>
<dbReference type="AlphaFoldDB" id="A0A7J8D7B1"/>
<evidence type="ECO:0000313" key="2">
    <source>
        <dbReference type="Proteomes" id="UP000593571"/>
    </source>
</evidence>
<sequence length="226" mass="23790">MASATQNSSGILQNKKKSIISWAHAPWASEFCPGCTQRRHSAQRRANFLEVLFRGSAGPGTGAAHFREWPELRHLLQSPQGASRAPPPALVGHLGQTMCPRAARDPLRRPFLPSVSGRRRNSCTLRAVFPAKRLAGAGPACRPAEGAWLCRTALGNSLSPRRERTTASHGAGSAPASQLCGLEACLSSSQDVLAGGGGGRGVGGSGCQHASPYVLFIYITSTPKLC</sequence>
<evidence type="ECO:0000313" key="1">
    <source>
        <dbReference type="EMBL" id="KAF6418812.1"/>
    </source>
</evidence>
<gene>
    <name evidence="1" type="ORF">HJG63_008831</name>
</gene>